<feature type="transmembrane region" description="Helical" evidence="2">
    <location>
        <begin position="249"/>
        <end position="266"/>
    </location>
</feature>
<dbReference type="SUPFAM" id="SSF48726">
    <property type="entry name" value="Immunoglobulin"/>
    <property type="match status" value="3"/>
</dbReference>
<evidence type="ECO:0000256" key="3">
    <source>
        <dbReference type="SAM" id="SignalP"/>
    </source>
</evidence>
<keyword evidence="3" id="KW-0732">Signal</keyword>
<keyword evidence="2" id="KW-0812">Transmembrane</keyword>
<dbReference type="Proteomes" id="UP000324632">
    <property type="component" value="Chromosome 14"/>
</dbReference>
<comment type="caution">
    <text evidence="5">The sequence shown here is derived from an EMBL/GenBank/DDBJ whole genome shotgun (WGS) entry which is preliminary data.</text>
</comment>
<evidence type="ECO:0000313" key="6">
    <source>
        <dbReference type="Proteomes" id="UP000324632"/>
    </source>
</evidence>
<organism evidence="5 6">
    <name type="scientific">Triplophysa tibetana</name>
    <dbReference type="NCBI Taxonomy" id="1572043"/>
    <lineage>
        <taxon>Eukaryota</taxon>
        <taxon>Metazoa</taxon>
        <taxon>Chordata</taxon>
        <taxon>Craniata</taxon>
        <taxon>Vertebrata</taxon>
        <taxon>Euteleostomi</taxon>
        <taxon>Actinopterygii</taxon>
        <taxon>Neopterygii</taxon>
        <taxon>Teleostei</taxon>
        <taxon>Ostariophysi</taxon>
        <taxon>Cypriniformes</taxon>
        <taxon>Nemacheilidae</taxon>
        <taxon>Triplophysa</taxon>
    </lineage>
</organism>
<proteinExistence type="predicted"/>
<evidence type="ECO:0000256" key="1">
    <source>
        <dbReference type="SAM" id="MobiDB-lite"/>
    </source>
</evidence>
<evidence type="ECO:0000256" key="2">
    <source>
        <dbReference type="SAM" id="Phobius"/>
    </source>
</evidence>
<evidence type="ECO:0000313" key="5">
    <source>
        <dbReference type="EMBL" id="KAA0711841.1"/>
    </source>
</evidence>
<dbReference type="PANTHER" id="PTHR21063:SF4">
    <property type="entry name" value="CD48 ANTIGEN-RELATED"/>
    <property type="match status" value="1"/>
</dbReference>
<dbReference type="InterPro" id="IPR007110">
    <property type="entry name" value="Ig-like_dom"/>
</dbReference>
<name>A0A5A9NS84_9TELE</name>
<accession>A0A5A9NS84</accession>
<dbReference type="EMBL" id="SOYY01000014">
    <property type="protein sequence ID" value="KAA0711841.1"/>
    <property type="molecule type" value="Genomic_DNA"/>
</dbReference>
<feature type="chain" id="PRO_5022704805" description="Ig-like domain-containing protein" evidence="3">
    <location>
        <begin position="29"/>
        <end position="455"/>
    </location>
</feature>
<feature type="signal peptide" evidence="3">
    <location>
        <begin position="1"/>
        <end position="28"/>
    </location>
</feature>
<feature type="domain" description="Ig-like" evidence="4">
    <location>
        <begin position="132"/>
        <end position="237"/>
    </location>
</feature>
<dbReference type="PANTHER" id="PTHR21063">
    <property type="entry name" value="LFA-3"/>
    <property type="match status" value="1"/>
</dbReference>
<feature type="region of interest" description="Disordered" evidence="1">
    <location>
        <begin position="433"/>
        <end position="455"/>
    </location>
</feature>
<dbReference type="SMART" id="SM00409">
    <property type="entry name" value="IG"/>
    <property type="match status" value="3"/>
</dbReference>
<dbReference type="PROSITE" id="PS50835">
    <property type="entry name" value="IG_LIKE"/>
    <property type="match status" value="1"/>
</dbReference>
<keyword evidence="2" id="KW-0472">Membrane</keyword>
<reference evidence="5 6" key="1">
    <citation type="journal article" date="2019" name="Mol. Ecol. Resour.">
        <title>Chromosome-level genome assembly of Triplophysa tibetana, a fish adapted to the harsh high-altitude environment of the Tibetan Plateau.</title>
        <authorList>
            <person name="Yang X."/>
            <person name="Liu H."/>
            <person name="Ma Z."/>
            <person name="Zou Y."/>
            <person name="Zou M."/>
            <person name="Mao Y."/>
            <person name="Li X."/>
            <person name="Wang H."/>
            <person name="Chen T."/>
            <person name="Wang W."/>
            <person name="Yang R."/>
        </authorList>
    </citation>
    <scope>NUCLEOTIDE SEQUENCE [LARGE SCALE GENOMIC DNA]</scope>
    <source>
        <strain evidence="5">TTIB1903HZAU</strain>
        <tissue evidence="5">Muscle</tissue>
    </source>
</reference>
<dbReference type="InterPro" id="IPR003599">
    <property type="entry name" value="Ig_sub"/>
</dbReference>
<keyword evidence="2" id="KW-1133">Transmembrane helix</keyword>
<dbReference type="InterPro" id="IPR013106">
    <property type="entry name" value="Ig_V-set"/>
</dbReference>
<keyword evidence="6" id="KW-1185">Reference proteome</keyword>
<dbReference type="InterPro" id="IPR036179">
    <property type="entry name" value="Ig-like_dom_sf"/>
</dbReference>
<protein>
    <recommendedName>
        <fullName evidence="4">Ig-like domain-containing protein</fullName>
    </recommendedName>
</protein>
<evidence type="ECO:0000259" key="4">
    <source>
        <dbReference type="PROSITE" id="PS50835"/>
    </source>
</evidence>
<dbReference type="Gene3D" id="2.60.40.10">
    <property type="entry name" value="Immunoglobulins"/>
    <property type="match status" value="3"/>
</dbReference>
<dbReference type="Pfam" id="PF07686">
    <property type="entry name" value="V-set"/>
    <property type="match status" value="1"/>
</dbReference>
<sequence length="455" mass="50900">MTLKGINRKMKNRIVSLLLVCGLFSVDADEVKSVSVMEGDSVTLHTDLTVIHTSDVIRWRFGEGESRDLLVDIAHLYIRYNGPFKDRLQTDSQTGDLTITNMRIKHSGPYEVQISRATTIYKRFRVNVTVDPSVISAGDVKSVTEGDSVTLHTDVQTQRGELILWRFGDDGILIAKHDEEDNKSSIYDADGRFRYRLKLDPHTGSLIITNTKTTDNGLYKLKISSNRDTKYKTFSVSVRDGGLSSGGEVGIVFGVLLCIVVVVFVFRRINYERQKQMVTEKIEKNMSSVTLESDVTELQSDDVIEWIFRDKVIVIFSMNNKLFTDEQRLRDRLQVDDQTGSLIITNIRTEDAGLYKVKISSSSRLKSFLQFITGGGPSYYQFSVIVTDEERIEAEVLADSVSLEIDVTEREAGDVRAGASCIVYVRDVVTDSAGSAEDDSPTVVKPLLNEAEDGA</sequence>
<dbReference type="InterPro" id="IPR013783">
    <property type="entry name" value="Ig-like_fold"/>
</dbReference>
<dbReference type="AlphaFoldDB" id="A0A5A9NS84"/>
<gene>
    <name evidence="5" type="ORF">E1301_Tti013450</name>
</gene>